<reference evidence="13 14" key="1">
    <citation type="submission" date="2020-08" db="EMBL/GenBank/DDBJ databases">
        <title>Genomic Encyclopedia of Type Strains, Phase IV (KMG-IV): sequencing the most valuable type-strain genomes for metagenomic binning, comparative biology and taxonomic classification.</title>
        <authorList>
            <person name="Goeker M."/>
        </authorList>
    </citation>
    <scope>NUCLEOTIDE SEQUENCE [LARGE SCALE GENOMIC DNA]</scope>
    <source>
        <strain evidence="13 14">DSM 22071</strain>
    </source>
</reference>
<feature type="binding site" evidence="10">
    <location>
        <position position="161"/>
    </location>
    <ligand>
        <name>L-ornithine</name>
        <dbReference type="ChEBI" id="CHEBI:46911"/>
    </ligand>
</feature>
<accession>A0A7W7Y657</accession>
<dbReference type="PRINTS" id="PR00100">
    <property type="entry name" value="AOTCASE"/>
</dbReference>
<keyword evidence="14" id="KW-1185">Reference proteome</keyword>
<protein>
    <recommendedName>
        <fullName evidence="6 10">Ornithine carbamoyltransferase</fullName>
        <shortName evidence="10">OTCase</shortName>
        <ecNumber evidence="5 10">2.1.3.3</ecNumber>
    </recommendedName>
</protein>
<feature type="binding site" evidence="10">
    <location>
        <begin position="229"/>
        <end position="230"/>
    </location>
    <ligand>
        <name>L-ornithine</name>
        <dbReference type="ChEBI" id="CHEBI:46911"/>
    </ligand>
</feature>
<evidence type="ECO:0000256" key="4">
    <source>
        <dbReference type="ARBA" id="ARBA00007805"/>
    </source>
</evidence>
<dbReference type="FunFam" id="3.40.50.1370:FF:000016">
    <property type="entry name" value="Ornithine carbamoyltransferase"/>
    <property type="match status" value="1"/>
</dbReference>
<dbReference type="InterPro" id="IPR006130">
    <property type="entry name" value="Asp/Orn_carbamoylTrfase"/>
</dbReference>
<dbReference type="Pfam" id="PF00185">
    <property type="entry name" value="OTCace"/>
    <property type="match status" value="1"/>
</dbReference>
<comment type="function">
    <text evidence="1">Reversibly catalyzes the transfer of the carbamoyl group from carbamoyl phosphate (CP) to the N(epsilon) atom of ornithine (ORN) to produce L-citrulline.</text>
</comment>
<dbReference type="PANTHER" id="PTHR45753">
    <property type="entry name" value="ORNITHINE CARBAMOYLTRANSFERASE, MITOCHONDRIAL"/>
    <property type="match status" value="1"/>
</dbReference>
<evidence type="ECO:0000313" key="14">
    <source>
        <dbReference type="Proteomes" id="UP000528322"/>
    </source>
</evidence>
<dbReference type="InterPro" id="IPR006132">
    <property type="entry name" value="Asp/Orn_carbamoyltranf_P-bd"/>
</dbReference>
<comment type="subcellular location">
    <subcellularLocation>
        <location evidence="2 10">Cytoplasm</location>
    </subcellularLocation>
</comment>
<proteinExistence type="inferred from homology"/>
<comment type="pathway">
    <text evidence="3">Amino-acid biosynthesis; L-arginine biosynthesis; L-arginine from L-ornithine and carbamoyl phosphate: step 1/3.</text>
</comment>
<dbReference type="GO" id="GO:0005737">
    <property type="term" value="C:cytoplasm"/>
    <property type="evidence" value="ECO:0007669"/>
    <property type="project" value="UniProtKB-SubCell"/>
</dbReference>
<dbReference type="PROSITE" id="PS00097">
    <property type="entry name" value="CARBAMOYLTRANSFERASE"/>
    <property type="match status" value="1"/>
</dbReference>
<comment type="caution">
    <text evidence="13">The sequence shown here is derived from an EMBL/GenBank/DDBJ whole genome shotgun (WGS) entry which is preliminary data.</text>
</comment>
<dbReference type="HAMAP" id="MF_01109">
    <property type="entry name" value="OTCase"/>
    <property type="match status" value="1"/>
</dbReference>
<name>A0A7W7Y657_9BACT</name>
<evidence type="ECO:0000256" key="7">
    <source>
        <dbReference type="ARBA" id="ARBA00022490"/>
    </source>
</evidence>
<organism evidence="13 14">
    <name type="scientific">Desulfurispira natronophila</name>
    <dbReference type="NCBI Taxonomy" id="682562"/>
    <lineage>
        <taxon>Bacteria</taxon>
        <taxon>Pseudomonadati</taxon>
        <taxon>Chrysiogenota</taxon>
        <taxon>Chrysiogenia</taxon>
        <taxon>Chrysiogenales</taxon>
        <taxon>Chrysiogenaceae</taxon>
        <taxon>Desulfurispira</taxon>
    </lineage>
</organism>
<dbReference type="GO" id="GO:0042450">
    <property type="term" value="P:L-arginine biosynthetic process via ornithine"/>
    <property type="evidence" value="ECO:0007669"/>
    <property type="project" value="UniProtKB-UniRule"/>
</dbReference>
<keyword evidence="7 10" id="KW-0963">Cytoplasm</keyword>
<feature type="binding site" evidence="10">
    <location>
        <begin position="51"/>
        <end position="54"/>
    </location>
    <ligand>
        <name>carbamoyl phosphate</name>
        <dbReference type="ChEBI" id="CHEBI:58228"/>
    </ligand>
</feature>
<evidence type="ECO:0000313" key="13">
    <source>
        <dbReference type="EMBL" id="MBB5022778.1"/>
    </source>
</evidence>
<evidence type="ECO:0000256" key="9">
    <source>
        <dbReference type="ARBA" id="ARBA00048772"/>
    </source>
</evidence>
<comment type="catalytic activity">
    <reaction evidence="9 10">
        <text>carbamoyl phosphate + L-ornithine = L-citrulline + phosphate + H(+)</text>
        <dbReference type="Rhea" id="RHEA:19513"/>
        <dbReference type="ChEBI" id="CHEBI:15378"/>
        <dbReference type="ChEBI" id="CHEBI:43474"/>
        <dbReference type="ChEBI" id="CHEBI:46911"/>
        <dbReference type="ChEBI" id="CHEBI:57743"/>
        <dbReference type="ChEBI" id="CHEBI:58228"/>
        <dbReference type="EC" id="2.1.3.3"/>
    </reaction>
</comment>
<feature type="binding site" evidence="10">
    <location>
        <position position="225"/>
    </location>
    <ligand>
        <name>L-ornithine</name>
        <dbReference type="ChEBI" id="CHEBI:46911"/>
    </ligand>
</feature>
<dbReference type="NCBIfam" id="NF001986">
    <property type="entry name" value="PRK00779.1"/>
    <property type="match status" value="1"/>
</dbReference>
<dbReference type="FunFam" id="3.40.50.1370:FF:000008">
    <property type="entry name" value="Ornithine carbamoyltransferase"/>
    <property type="match status" value="1"/>
</dbReference>
<dbReference type="SUPFAM" id="SSF53671">
    <property type="entry name" value="Aspartate/ornithine carbamoyltransferase"/>
    <property type="match status" value="1"/>
</dbReference>
<dbReference type="Pfam" id="PF02729">
    <property type="entry name" value="OTCace_N"/>
    <property type="match status" value="1"/>
</dbReference>
<dbReference type="InterPro" id="IPR024904">
    <property type="entry name" value="OTCase_ArgI"/>
</dbReference>
<evidence type="ECO:0000256" key="3">
    <source>
        <dbReference type="ARBA" id="ARBA00004975"/>
    </source>
</evidence>
<sequence>MKHFIALRDYSQQELQLILEQAFLLKSQQKQKTRHRLLEGKTLAMIFEKSSTRTRVSFETGIFQLGGVGLFLSSQDLQMGRGEPIKDTAVVLSRYVDGIMIRTFAHETVEELAMHSSVPVINGLSDLLHPCQIMADVMTMMEHSPKPINEIEVAYVGDGNNVANSLVYGAASLGYHVRIATPPGYEIPERIAEHARQIATSTNARITFTHDPAEAVQGCDFVYTDTWASMGQEEEKQQRLDDFRGFTVDEKLMSLGSPDCKFLHCLPAYRDMEVSADVCDGPRSIIYDQAENRLHAQKAIMAYLMT</sequence>
<dbReference type="EMBL" id="JACHID010000016">
    <property type="protein sequence ID" value="MBB5022778.1"/>
    <property type="molecule type" value="Genomic_DNA"/>
</dbReference>
<evidence type="ECO:0000259" key="11">
    <source>
        <dbReference type="Pfam" id="PF00185"/>
    </source>
</evidence>
<feature type="domain" description="Aspartate/ornithine carbamoyltransferase Asp/Orn-binding" evidence="11">
    <location>
        <begin position="150"/>
        <end position="304"/>
    </location>
</feature>
<evidence type="ECO:0000259" key="12">
    <source>
        <dbReference type="Pfam" id="PF02729"/>
    </source>
</evidence>
<feature type="binding site" evidence="10">
    <location>
        <position position="78"/>
    </location>
    <ligand>
        <name>carbamoyl phosphate</name>
        <dbReference type="ChEBI" id="CHEBI:58228"/>
    </ligand>
</feature>
<dbReference type="PRINTS" id="PR00102">
    <property type="entry name" value="OTCASE"/>
</dbReference>
<gene>
    <name evidence="13" type="ORF">HNR37_002122</name>
</gene>
<dbReference type="Proteomes" id="UP000528322">
    <property type="component" value="Unassembled WGS sequence"/>
</dbReference>
<dbReference type="InterPro" id="IPR036901">
    <property type="entry name" value="Asp/Orn_carbamoylTrfase_sf"/>
</dbReference>
<evidence type="ECO:0000256" key="2">
    <source>
        <dbReference type="ARBA" id="ARBA00004496"/>
    </source>
</evidence>
<evidence type="ECO:0000256" key="10">
    <source>
        <dbReference type="HAMAP-Rule" id="MF_01109"/>
    </source>
</evidence>
<dbReference type="EC" id="2.1.3.3" evidence="5 10"/>
<comment type="similarity">
    <text evidence="4 10">Belongs to the aspartate/ornithine carbamoyltransferase superfamily. OTCase family.</text>
</comment>
<evidence type="ECO:0000256" key="5">
    <source>
        <dbReference type="ARBA" id="ARBA00013007"/>
    </source>
</evidence>
<keyword evidence="8 10" id="KW-0808">Transferase</keyword>
<dbReference type="GO" id="GO:0004585">
    <property type="term" value="F:ornithine carbamoyltransferase activity"/>
    <property type="evidence" value="ECO:0007669"/>
    <property type="project" value="UniProtKB-UniRule"/>
</dbReference>
<evidence type="ECO:0000256" key="1">
    <source>
        <dbReference type="ARBA" id="ARBA00003822"/>
    </source>
</evidence>
<dbReference type="InterPro" id="IPR002292">
    <property type="entry name" value="Orn/put_carbamltrans"/>
</dbReference>
<evidence type="ECO:0000256" key="8">
    <source>
        <dbReference type="ARBA" id="ARBA00022679"/>
    </source>
</evidence>
<feature type="binding site" evidence="10">
    <location>
        <position position="293"/>
    </location>
    <ligand>
        <name>carbamoyl phosphate</name>
        <dbReference type="ChEBI" id="CHEBI:58228"/>
    </ligand>
</feature>
<feature type="binding site" evidence="10">
    <location>
        <begin position="265"/>
        <end position="266"/>
    </location>
    <ligand>
        <name>carbamoyl phosphate</name>
        <dbReference type="ChEBI" id="CHEBI:58228"/>
    </ligand>
</feature>
<dbReference type="GO" id="GO:0019240">
    <property type="term" value="P:citrulline biosynthetic process"/>
    <property type="evidence" value="ECO:0007669"/>
    <property type="project" value="TreeGrafter"/>
</dbReference>
<feature type="binding site" evidence="10">
    <location>
        <position position="102"/>
    </location>
    <ligand>
        <name>carbamoyl phosphate</name>
        <dbReference type="ChEBI" id="CHEBI:58228"/>
    </ligand>
</feature>
<dbReference type="NCBIfam" id="TIGR00658">
    <property type="entry name" value="orni_carb_tr"/>
    <property type="match status" value="1"/>
</dbReference>
<dbReference type="Gene3D" id="3.40.50.1370">
    <property type="entry name" value="Aspartate/ornithine carbamoyltransferase"/>
    <property type="match status" value="2"/>
</dbReference>
<feature type="binding site" evidence="10">
    <location>
        <begin position="129"/>
        <end position="132"/>
    </location>
    <ligand>
        <name>carbamoyl phosphate</name>
        <dbReference type="ChEBI" id="CHEBI:58228"/>
    </ligand>
</feature>
<dbReference type="GO" id="GO:0016597">
    <property type="term" value="F:amino acid binding"/>
    <property type="evidence" value="ECO:0007669"/>
    <property type="project" value="InterPro"/>
</dbReference>
<dbReference type="AlphaFoldDB" id="A0A7W7Y657"/>
<dbReference type="InterPro" id="IPR006131">
    <property type="entry name" value="Asp_carbamoyltransf_Asp/Orn-bd"/>
</dbReference>
<dbReference type="RefSeq" id="WP_183733931.1">
    <property type="nucleotide sequence ID" value="NZ_JACHID010000016.1"/>
</dbReference>
<dbReference type="PANTHER" id="PTHR45753:SF3">
    <property type="entry name" value="ORNITHINE TRANSCARBAMYLASE, MITOCHONDRIAL"/>
    <property type="match status" value="1"/>
</dbReference>
<feature type="domain" description="Aspartate/ornithine carbamoyltransferase carbamoyl-P binding" evidence="12">
    <location>
        <begin position="2"/>
        <end position="142"/>
    </location>
</feature>
<evidence type="ECO:0000256" key="6">
    <source>
        <dbReference type="ARBA" id="ARBA00016634"/>
    </source>
</evidence>